<name>A0A1F4X510_UNCKA</name>
<dbReference type="Proteomes" id="UP000176815">
    <property type="component" value="Unassembled WGS sequence"/>
</dbReference>
<dbReference type="GO" id="GO:0003824">
    <property type="term" value="F:catalytic activity"/>
    <property type="evidence" value="ECO:0007669"/>
    <property type="project" value="InterPro"/>
</dbReference>
<dbReference type="SFLD" id="SFLDS00029">
    <property type="entry name" value="Radical_SAM"/>
    <property type="match status" value="1"/>
</dbReference>
<sequence length="319" mass="36234">MYTFGPVRSRRLGISLGVDLLTPKTCSLDCIYCECGVTTDLSIDRKSFFPIQNIIEELSRVLDKNPKLDFITFSGSGEPSLSKDLEKVIKHLKNHYPKYKIALLTNATLLFDPTIRSGLLPLDLIVPSIDAVSVEIFQKINKPHPKLNIDKILNGLIQFRKDYNGMFWIEIFIVPGLNDTIDEITKIKEVCLNLSPNKIQLNTLDRPCQTNWVKPASFESLLKIQNLLQPLPVEIISFSKKINNNTDKCLTINQTDDGIIAILKRRPSTVEDLSITLNMKIVHVHKSLKVLEENGLIEHKNESRGIFYYLAFNAKKTDL</sequence>
<keyword evidence="2" id="KW-0004">4Fe-4S</keyword>
<dbReference type="CDD" id="cd00090">
    <property type="entry name" value="HTH_ARSR"/>
    <property type="match status" value="1"/>
</dbReference>
<evidence type="ECO:0000256" key="2">
    <source>
        <dbReference type="ARBA" id="ARBA00022485"/>
    </source>
</evidence>
<dbReference type="InterPro" id="IPR040084">
    <property type="entry name" value="GTPase_Obg"/>
</dbReference>
<dbReference type="InterPro" id="IPR058240">
    <property type="entry name" value="rSAM_sf"/>
</dbReference>
<evidence type="ECO:0000256" key="4">
    <source>
        <dbReference type="ARBA" id="ARBA00022723"/>
    </source>
</evidence>
<dbReference type="Gene3D" id="1.10.10.10">
    <property type="entry name" value="Winged helix-like DNA-binding domain superfamily/Winged helix DNA-binding domain"/>
    <property type="match status" value="1"/>
</dbReference>
<dbReference type="GO" id="GO:0046872">
    <property type="term" value="F:metal ion binding"/>
    <property type="evidence" value="ECO:0007669"/>
    <property type="project" value="UniProtKB-KW"/>
</dbReference>
<gene>
    <name evidence="8" type="ORF">A2619_02020</name>
</gene>
<feature type="domain" description="Radical SAM core" evidence="7">
    <location>
        <begin position="2"/>
        <end position="253"/>
    </location>
</feature>
<dbReference type="Gene3D" id="3.20.20.70">
    <property type="entry name" value="Aldolase class I"/>
    <property type="match status" value="1"/>
</dbReference>
<dbReference type="InterPro" id="IPR013785">
    <property type="entry name" value="Aldolase_TIM"/>
</dbReference>
<dbReference type="Pfam" id="PF04055">
    <property type="entry name" value="Radical_SAM"/>
    <property type="match status" value="1"/>
</dbReference>
<keyword evidence="3" id="KW-0949">S-adenosyl-L-methionine</keyword>
<reference evidence="8 9" key="1">
    <citation type="journal article" date="2016" name="Nat. Commun.">
        <title>Thousands of microbial genomes shed light on interconnected biogeochemical processes in an aquifer system.</title>
        <authorList>
            <person name="Anantharaman K."/>
            <person name="Brown C.T."/>
            <person name="Hug L.A."/>
            <person name="Sharon I."/>
            <person name="Castelle C.J."/>
            <person name="Probst A.J."/>
            <person name="Thomas B.C."/>
            <person name="Singh A."/>
            <person name="Wilkins M.J."/>
            <person name="Karaoz U."/>
            <person name="Brodie E.L."/>
            <person name="Williams K.H."/>
            <person name="Hubbard S.S."/>
            <person name="Banfield J.F."/>
        </authorList>
    </citation>
    <scope>NUCLEOTIDE SEQUENCE [LARGE SCALE GENOMIC DNA]</scope>
</reference>
<keyword evidence="6" id="KW-0411">Iron-sulfur</keyword>
<keyword evidence="5" id="KW-0408">Iron</keyword>
<dbReference type="CDD" id="cd01335">
    <property type="entry name" value="Radical_SAM"/>
    <property type="match status" value="1"/>
</dbReference>
<evidence type="ECO:0000313" key="9">
    <source>
        <dbReference type="Proteomes" id="UP000176815"/>
    </source>
</evidence>
<evidence type="ECO:0000256" key="6">
    <source>
        <dbReference type="ARBA" id="ARBA00023014"/>
    </source>
</evidence>
<dbReference type="SFLD" id="SFLDG01083">
    <property type="entry name" value="Uncharacterised_Radical_SAM_Su"/>
    <property type="match status" value="1"/>
</dbReference>
<evidence type="ECO:0000256" key="5">
    <source>
        <dbReference type="ARBA" id="ARBA00023004"/>
    </source>
</evidence>
<comment type="cofactor">
    <cofactor evidence="1">
        <name>[4Fe-4S] cluster</name>
        <dbReference type="ChEBI" id="CHEBI:49883"/>
    </cofactor>
</comment>
<dbReference type="PANTHER" id="PTHR43787:SF11">
    <property type="entry name" value="UPF0026 PROTEIN SLR1464"/>
    <property type="match status" value="1"/>
</dbReference>
<dbReference type="SUPFAM" id="SSF102114">
    <property type="entry name" value="Radical SAM enzymes"/>
    <property type="match status" value="1"/>
</dbReference>
<proteinExistence type="predicted"/>
<dbReference type="PANTHER" id="PTHR43787">
    <property type="entry name" value="FEMO COFACTOR BIOSYNTHESIS PROTEIN NIFB-RELATED"/>
    <property type="match status" value="1"/>
</dbReference>
<comment type="caution">
    <text evidence="8">The sequence shown here is derived from an EMBL/GenBank/DDBJ whole genome shotgun (WGS) entry which is preliminary data.</text>
</comment>
<keyword evidence="4" id="KW-0479">Metal-binding</keyword>
<evidence type="ECO:0000256" key="1">
    <source>
        <dbReference type="ARBA" id="ARBA00001966"/>
    </source>
</evidence>
<dbReference type="InterPro" id="IPR007197">
    <property type="entry name" value="rSAM"/>
</dbReference>
<evidence type="ECO:0000256" key="3">
    <source>
        <dbReference type="ARBA" id="ARBA00022691"/>
    </source>
</evidence>
<dbReference type="EMBL" id="MEWG01000038">
    <property type="protein sequence ID" value="OGC76659.1"/>
    <property type="molecule type" value="Genomic_DNA"/>
</dbReference>
<dbReference type="InterPro" id="IPR036390">
    <property type="entry name" value="WH_DNA-bd_sf"/>
</dbReference>
<organism evidence="8 9">
    <name type="scientific">candidate division WWE3 bacterium RIFOXYD1_FULL_39_9</name>
    <dbReference type="NCBI Taxonomy" id="1802649"/>
    <lineage>
        <taxon>Bacteria</taxon>
        <taxon>Katanobacteria</taxon>
    </lineage>
</organism>
<dbReference type="PROSITE" id="PS51918">
    <property type="entry name" value="RADICAL_SAM"/>
    <property type="match status" value="1"/>
</dbReference>
<dbReference type="InterPro" id="IPR011991">
    <property type="entry name" value="ArsR-like_HTH"/>
</dbReference>
<dbReference type="InterPro" id="IPR036388">
    <property type="entry name" value="WH-like_DNA-bd_sf"/>
</dbReference>
<accession>A0A1F4X510</accession>
<dbReference type="GO" id="GO:0051539">
    <property type="term" value="F:4 iron, 4 sulfur cluster binding"/>
    <property type="evidence" value="ECO:0007669"/>
    <property type="project" value="UniProtKB-KW"/>
</dbReference>
<evidence type="ECO:0000259" key="7">
    <source>
        <dbReference type="PROSITE" id="PS51918"/>
    </source>
</evidence>
<dbReference type="SUPFAM" id="SSF46785">
    <property type="entry name" value="Winged helix' DNA-binding domain"/>
    <property type="match status" value="1"/>
</dbReference>
<protein>
    <recommendedName>
        <fullName evidence="7">Radical SAM core domain-containing protein</fullName>
    </recommendedName>
</protein>
<dbReference type="AlphaFoldDB" id="A0A1F4X510"/>
<evidence type="ECO:0000313" key="8">
    <source>
        <dbReference type="EMBL" id="OGC76659.1"/>
    </source>
</evidence>